<keyword evidence="2" id="KW-0238">DNA-binding</keyword>
<reference evidence="6 7" key="1">
    <citation type="submission" date="2016-10" db="EMBL/GenBank/DDBJ databases">
        <authorList>
            <person name="Varghese N."/>
            <person name="Submissions S."/>
        </authorList>
    </citation>
    <scope>NUCLEOTIDE SEQUENCE [LARGE SCALE GENOMIC DNA]</scope>
    <source>
        <strain evidence="6 7">DSM 18839</strain>
    </source>
</reference>
<comment type="caution">
    <text evidence="6">The sequence shown here is derived from an EMBL/GenBank/DDBJ whole genome shotgun (WGS) entry which is preliminary data.</text>
</comment>
<dbReference type="SUPFAM" id="SSF46785">
    <property type="entry name" value="Winged helix' DNA-binding domain"/>
    <property type="match status" value="1"/>
</dbReference>
<feature type="domain" description="IclR-ED" evidence="5">
    <location>
        <begin position="64"/>
        <end position="249"/>
    </location>
</feature>
<organism evidence="6 7">
    <name type="scientific">Thalassobaculum litoreum DSM 18839</name>
    <dbReference type="NCBI Taxonomy" id="1123362"/>
    <lineage>
        <taxon>Bacteria</taxon>
        <taxon>Pseudomonadati</taxon>
        <taxon>Pseudomonadota</taxon>
        <taxon>Alphaproteobacteria</taxon>
        <taxon>Rhodospirillales</taxon>
        <taxon>Thalassobaculaceae</taxon>
        <taxon>Thalassobaculum</taxon>
    </lineage>
</organism>
<evidence type="ECO:0000256" key="3">
    <source>
        <dbReference type="ARBA" id="ARBA00023163"/>
    </source>
</evidence>
<protein>
    <submittedName>
        <fullName evidence="6">Transcriptional regulator, IclR family</fullName>
    </submittedName>
</protein>
<dbReference type="Gene3D" id="3.30.450.40">
    <property type="match status" value="1"/>
</dbReference>
<evidence type="ECO:0000313" key="6">
    <source>
        <dbReference type="EMBL" id="SDF76206.1"/>
    </source>
</evidence>
<dbReference type="FunFam" id="1.10.10.10:FF:000056">
    <property type="entry name" value="IclR family transcriptional regulator"/>
    <property type="match status" value="1"/>
</dbReference>
<evidence type="ECO:0000313" key="7">
    <source>
        <dbReference type="Proteomes" id="UP000198615"/>
    </source>
</evidence>
<dbReference type="PROSITE" id="PS51078">
    <property type="entry name" value="ICLR_ED"/>
    <property type="match status" value="1"/>
</dbReference>
<sequence length="249" mass="27220">MKSLRKTSAVLDCFTREDRRLTLAEIAARTGLPKTSVHRQLAALREIGFLVQDGRRDAYRLGFRLLALGGVVLADIDLMRHARAPAETLANQSGEAVHICVFDGRNVVSIERREMEAASNEIVRIEREPPHCTGTGKAILSTLSDADADRLLDDLPSDGALPRFGPNTITDRVRLRRDLTVCRARGYAVDDEERNPGVRCVGAPIRRHGQVVGAISVTGPAARFPDARLPVLAEMVMATAAKIGLNLER</sequence>
<evidence type="ECO:0000256" key="2">
    <source>
        <dbReference type="ARBA" id="ARBA00023125"/>
    </source>
</evidence>
<name>A0A8G2BHM4_9PROT</name>
<dbReference type="InterPro" id="IPR029016">
    <property type="entry name" value="GAF-like_dom_sf"/>
</dbReference>
<dbReference type="SMART" id="SM00346">
    <property type="entry name" value="HTH_ICLR"/>
    <property type="match status" value="1"/>
</dbReference>
<keyword evidence="3" id="KW-0804">Transcription</keyword>
<dbReference type="PANTHER" id="PTHR30136:SF35">
    <property type="entry name" value="HTH-TYPE TRANSCRIPTIONAL REGULATOR RV1719"/>
    <property type="match status" value="1"/>
</dbReference>
<dbReference type="InterPro" id="IPR011991">
    <property type="entry name" value="ArsR-like_HTH"/>
</dbReference>
<evidence type="ECO:0000259" key="5">
    <source>
        <dbReference type="PROSITE" id="PS51078"/>
    </source>
</evidence>
<evidence type="ECO:0000259" key="4">
    <source>
        <dbReference type="PROSITE" id="PS51077"/>
    </source>
</evidence>
<dbReference type="InterPro" id="IPR050707">
    <property type="entry name" value="HTH_MetabolicPath_Reg"/>
</dbReference>
<dbReference type="PROSITE" id="PS51077">
    <property type="entry name" value="HTH_ICLR"/>
    <property type="match status" value="1"/>
</dbReference>
<dbReference type="GO" id="GO:0003700">
    <property type="term" value="F:DNA-binding transcription factor activity"/>
    <property type="evidence" value="ECO:0007669"/>
    <property type="project" value="TreeGrafter"/>
</dbReference>
<dbReference type="CDD" id="cd00090">
    <property type="entry name" value="HTH_ARSR"/>
    <property type="match status" value="1"/>
</dbReference>
<proteinExistence type="predicted"/>
<keyword evidence="1" id="KW-0805">Transcription regulation</keyword>
<dbReference type="InterPro" id="IPR036388">
    <property type="entry name" value="WH-like_DNA-bd_sf"/>
</dbReference>
<dbReference type="InterPro" id="IPR036390">
    <property type="entry name" value="WH_DNA-bd_sf"/>
</dbReference>
<dbReference type="Gene3D" id="1.10.10.10">
    <property type="entry name" value="Winged helix-like DNA-binding domain superfamily/Winged helix DNA-binding domain"/>
    <property type="match status" value="1"/>
</dbReference>
<dbReference type="GO" id="GO:0045892">
    <property type="term" value="P:negative regulation of DNA-templated transcription"/>
    <property type="evidence" value="ECO:0007669"/>
    <property type="project" value="TreeGrafter"/>
</dbReference>
<dbReference type="InterPro" id="IPR005471">
    <property type="entry name" value="Tscrpt_reg_IclR_N"/>
</dbReference>
<dbReference type="AlphaFoldDB" id="A0A8G2BHM4"/>
<dbReference type="Pfam" id="PF09339">
    <property type="entry name" value="HTH_IclR"/>
    <property type="match status" value="1"/>
</dbReference>
<evidence type="ECO:0000256" key="1">
    <source>
        <dbReference type="ARBA" id="ARBA00023015"/>
    </source>
</evidence>
<dbReference type="SUPFAM" id="SSF55781">
    <property type="entry name" value="GAF domain-like"/>
    <property type="match status" value="1"/>
</dbReference>
<dbReference type="Proteomes" id="UP000198615">
    <property type="component" value="Unassembled WGS sequence"/>
</dbReference>
<dbReference type="GO" id="GO:0003677">
    <property type="term" value="F:DNA binding"/>
    <property type="evidence" value="ECO:0007669"/>
    <property type="project" value="UniProtKB-KW"/>
</dbReference>
<gene>
    <name evidence="6" type="ORF">SAMN05660686_02246</name>
</gene>
<dbReference type="EMBL" id="FNBW01000006">
    <property type="protein sequence ID" value="SDF76206.1"/>
    <property type="molecule type" value="Genomic_DNA"/>
</dbReference>
<dbReference type="RefSeq" id="WP_175474188.1">
    <property type="nucleotide sequence ID" value="NZ_FNBW01000006.1"/>
</dbReference>
<dbReference type="Pfam" id="PF01614">
    <property type="entry name" value="IclR_C"/>
    <property type="match status" value="1"/>
</dbReference>
<dbReference type="InterPro" id="IPR014757">
    <property type="entry name" value="Tscrpt_reg_IclR_C"/>
</dbReference>
<keyword evidence="7" id="KW-1185">Reference proteome</keyword>
<feature type="domain" description="HTH iclR-type" evidence="4">
    <location>
        <begin position="1"/>
        <end position="63"/>
    </location>
</feature>
<dbReference type="PANTHER" id="PTHR30136">
    <property type="entry name" value="HELIX-TURN-HELIX TRANSCRIPTIONAL REGULATOR, ICLR FAMILY"/>
    <property type="match status" value="1"/>
</dbReference>
<accession>A0A8G2BHM4</accession>